<dbReference type="SUPFAM" id="SSF54285">
    <property type="entry name" value="MoaD/ThiS"/>
    <property type="match status" value="1"/>
</dbReference>
<protein>
    <submittedName>
        <fullName evidence="1">Sulfur carrier protein ThiS</fullName>
    </submittedName>
</protein>
<evidence type="ECO:0000313" key="2">
    <source>
        <dbReference type="Proteomes" id="UP000564885"/>
    </source>
</evidence>
<dbReference type="InterPro" id="IPR003749">
    <property type="entry name" value="ThiS/MoaD-like"/>
</dbReference>
<dbReference type="CDD" id="cd00565">
    <property type="entry name" value="Ubl_ThiS"/>
    <property type="match status" value="1"/>
</dbReference>
<dbReference type="InterPro" id="IPR010035">
    <property type="entry name" value="Thi_S"/>
</dbReference>
<dbReference type="PANTHER" id="PTHR34472">
    <property type="entry name" value="SULFUR CARRIER PROTEIN THIS"/>
    <property type="match status" value="1"/>
</dbReference>
<reference evidence="1 2" key="1">
    <citation type="submission" date="2020-04" db="EMBL/GenBank/DDBJ databases">
        <title>Enterovirga sp. isolate from soil.</title>
        <authorList>
            <person name="Chea S."/>
            <person name="Kim D.-U."/>
        </authorList>
    </citation>
    <scope>NUCLEOTIDE SEQUENCE [LARGE SCALE GENOMIC DNA]</scope>
    <source>
        <strain evidence="1 2">DB1703</strain>
    </source>
</reference>
<organism evidence="1 2">
    <name type="scientific">Enterovirga aerilata</name>
    <dbReference type="NCBI Taxonomy" id="2730920"/>
    <lineage>
        <taxon>Bacteria</taxon>
        <taxon>Pseudomonadati</taxon>
        <taxon>Pseudomonadota</taxon>
        <taxon>Alphaproteobacteria</taxon>
        <taxon>Hyphomicrobiales</taxon>
        <taxon>Methylobacteriaceae</taxon>
        <taxon>Enterovirga</taxon>
    </lineage>
</organism>
<dbReference type="Gene3D" id="3.10.20.30">
    <property type="match status" value="1"/>
</dbReference>
<keyword evidence="2" id="KW-1185">Reference proteome</keyword>
<dbReference type="RefSeq" id="WP_171217858.1">
    <property type="nucleotide sequence ID" value="NZ_JABEPP010000002.1"/>
</dbReference>
<sequence>MVLTVNGERREVEAGNVAALLEALGYEGSFFAVAVNQEVVRRAKWADTPLAEGDSVEILTPRQGG</sequence>
<dbReference type="InterPro" id="IPR016155">
    <property type="entry name" value="Mopterin_synth/thiamin_S_b"/>
</dbReference>
<comment type="caution">
    <text evidence="1">The sequence shown here is derived from an EMBL/GenBank/DDBJ whole genome shotgun (WGS) entry which is preliminary data.</text>
</comment>
<dbReference type="NCBIfam" id="TIGR01683">
    <property type="entry name" value="thiS"/>
    <property type="match status" value="1"/>
</dbReference>
<accession>A0A849I401</accession>
<dbReference type="EMBL" id="JABEPP010000002">
    <property type="protein sequence ID" value="NNM72384.1"/>
    <property type="molecule type" value="Genomic_DNA"/>
</dbReference>
<dbReference type="AlphaFoldDB" id="A0A849I401"/>
<name>A0A849I401_9HYPH</name>
<dbReference type="PANTHER" id="PTHR34472:SF1">
    <property type="entry name" value="SULFUR CARRIER PROTEIN THIS"/>
    <property type="match status" value="1"/>
</dbReference>
<evidence type="ECO:0000313" key="1">
    <source>
        <dbReference type="EMBL" id="NNM72384.1"/>
    </source>
</evidence>
<proteinExistence type="predicted"/>
<dbReference type="Proteomes" id="UP000564885">
    <property type="component" value="Unassembled WGS sequence"/>
</dbReference>
<dbReference type="Pfam" id="PF02597">
    <property type="entry name" value="ThiS"/>
    <property type="match status" value="1"/>
</dbReference>
<gene>
    <name evidence="1" type="primary">thiS</name>
    <name evidence="1" type="ORF">HJG44_08255</name>
</gene>
<dbReference type="InterPro" id="IPR012675">
    <property type="entry name" value="Beta-grasp_dom_sf"/>
</dbReference>